<dbReference type="InterPro" id="IPR014284">
    <property type="entry name" value="RNA_pol_sigma-70_dom"/>
</dbReference>
<dbReference type="PANTHER" id="PTHR43133:SF60">
    <property type="entry name" value="RNA POLYMERASE SIGMA FACTOR SIGV"/>
    <property type="match status" value="1"/>
</dbReference>
<dbReference type="EMBL" id="CP041666">
    <property type="protein sequence ID" value="QDP40785.1"/>
    <property type="molecule type" value="Genomic_DNA"/>
</dbReference>
<dbReference type="SUPFAM" id="SSF88946">
    <property type="entry name" value="Sigma2 domain of RNA polymerase sigma factors"/>
    <property type="match status" value="1"/>
</dbReference>
<dbReference type="GO" id="GO:0006352">
    <property type="term" value="P:DNA-templated transcription initiation"/>
    <property type="evidence" value="ECO:0007669"/>
    <property type="project" value="InterPro"/>
</dbReference>
<evidence type="ECO:0000256" key="3">
    <source>
        <dbReference type="ARBA" id="ARBA00023082"/>
    </source>
</evidence>
<dbReference type="Pfam" id="PF08281">
    <property type="entry name" value="Sigma70_r4_2"/>
    <property type="match status" value="1"/>
</dbReference>
<dbReference type="Gene3D" id="1.10.10.10">
    <property type="entry name" value="Winged helix-like DNA-binding domain superfamily/Winged helix DNA-binding domain"/>
    <property type="match status" value="1"/>
</dbReference>
<dbReference type="RefSeq" id="WP_143894673.1">
    <property type="nucleotide sequence ID" value="NZ_CP041666.1"/>
</dbReference>
<evidence type="ECO:0000313" key="8">
    <source>
        <dbReference type="Proteomes" id="UP000315215"/>
    </source>
</evidence>
<name>A0A516KHB9_9BACI</name>
<dbReference type="GO" id="GO:0003677">
    <property type="term" value="F:DNA binding"/>
    <property type="evidence" value="ECO:0007669"/>
    <property type="project" value="InterPro"/>
</dbReference>
<keyword evidence="3" id="KW-0731">Sigma factor</keyword>
<keyword evidence="2" id="KW-0805">Transcription regulation</keyword>
<reference evidence="7 8" key="1">
    <citation type="submission" date="2019-07" db="EMBL/GenBank/DDBJ databases">
        <authorList>
            <person name="Li J."/>
        </authorList>
    </citation>
    <scope>NUCLEOTIDE SEQUENCE [LARGE SCALE GENOMIC DNA]</scope>
    <source>
        <strain evidence="7 8">TKL69</strain>
    </source>
</reference>
<feature type="domain" description="RNA polymerase sigma-70 region 2" evidence="5">
    <location>
        <begin position="23"/>
        <end position="86"/>
    </location>
</feature>
<evidence type="ECO:0000256" key="2">
    <source>
        <dbReference type="ARBA" id="ARBA00023015"/>
    </source>
</evidence>
<dbReference type="NCBIfam" id="TIGR02937">
    <property type="entry name" value="sigma70-ECF"/>
    <property type="match status" value="1"/>
</dbReference>
<dbReference type="GO" id="GO:0016987">
    <property type="term" value="F:sigma factor activity"/>
    <property type="evidence" value="ECO:0007669"/>
    <property type="project" value="UniProtKB-KW"/>
</dbReference>
<protein>
    <submittedName>
        <fullName evidence="7">Sigma-70 family RNA polymerase sigma factor</fullName>
    </submittedName>
</protein>
<dbReference type="InterPro" id="IPR039425">
    <property type="entry name" value="RNA_pol_sigma-70-like"/>
</dbReference>
<dbReference type="OrthoDB" id="9794508at2"/>
<evidence type="ECO:0000313" key="7">
    <source>
        <dbReference type="EMBL" id="QDP40785.1"/>
    </source>
</evidence>
<accession>A0A516KHB9</accession>
<evidence type="ECO:0000259" key="5">
    <source>
        <dbReference type="Pfam" id="PF04542"/>
    </source>
</evidence>
<dbReference type="InterPro" id="IPR007627">
    <property type="entry name" value="RNA_pol_sigma70_r2"/>
</dbReference>
<dbReference type="Proteomes" id="UP000315215">
    <property type="component" value="Chromosome"/>
</dbReference>
<comment type="similarity">
    <text evidence="1">Belongs to the sigma-70 factor family. ECF subfamily.</text>
</comment>
<dbReference type="InterPro" id="IPR013324">
    <property type="entry name" value="RNA_pol_sigma_r3/r4-like"/>
</dbReference>
<evidence type="ECO:0000256" key="1">
    <source>
        <dbReference type="ARBA" id="ARBA00010641"/>
    </source>
</evidence>
<dbReference type="InterPro" id="IPR013249">
    <property type="entry name" value="RNA_pol_sigma70_r4_t2"/>
</dbReference>
<proteinExistence type="inferred from homology"/>
<keyword evidence="4" id="KW-0804">Transcription</keyword>
<dbReference type="InterPro" id="IPR013325">
    <property type="entry name" value="RNA_pol_sigma_r2"/>
</dbReference>
<dbReference type="AlphaFoldDB" id="A0A516KHB9"/>
<dbReference type="Pfam" id="PF04542">
    <property type="entry name" value="Sigma70_r2"/>
    <property type="match status" value="1"/>
</dbReference>
<evidence type="ECO:0000256" key="4">
    <source>
        <dbReference type="ARBA" id="ARBA00023163"/>
    </source>
</evidence>
<sequence length="186" mass="22293">MLNITEGDNECYISKEERINELMDLYASDLKRIAYLYVNDRVQCEDIVQEVFISCYKNLNKFRMESSYKTWLIRITVNKCKDFKRKWSIRNIVYRPFVDPEKNKAEQGKTPSEYLEEKEDSEAIINVIRSLSPKYQDVLILFYYYDLTLKEISIITKVKFNTVKSRITRGRELLKGELERRGYKYG</sequence>
<dbReference type="KEGG" id="aqt:FN924_11670"/>
<dbReference type="CDD" id="cd06171">
    <property type="entry name" value="Sigma70_r4"/>
    <property type="match status" value="1"/>
</dbReference>
<dbReference type="InterPro" id="IPR036388">
    <property type="entry name" value="WH-like_DNA-bd_sf"/>
</dbReference>
<gene>
    <name evidence="7" type="ORF">FN924_11670</name>
</gene>
<dbReference type="SUPFAM" id="SSF88659">
    <property type="entry name" value="Sigma3 and sigma4 domains of RNA polymerase sigma factors"/>
    <property type="match status" value="1"/>
</dbReference>
<dbReference type="PANTHER" id="PTHR43133">
    <property type="entry name" value="RNA POLYMERASE ECF-TYPE SIGMA FACTO"/>
    <property type="match status" value="1"/>
</dbReference>
<keyword evidence="8" id="KW-1185">Reference proteome</keyword>
<evidence type="ECO:0000259" key="6">
    <source>
        <dbReference type="Pfam" id="PF08281"/>
    </source>
</evidence>
<dbReference type="Gene3D" id="1.10.1740.10">
    <property type="match status" value="1"/>
</dbReference>
<organism evidence="7 8">
    <name type="scientific">Radiobacillus deserti</name>
    <dbReference type="NCBI Taxonomy" id="2594883"/>
    <lineage>
        <taxon>Bacteria</taxon>
        <taxon>Bacillati</taxon>
        <taxon>Bacillota</taxon>
        <taxon>Bacilli</taxon>
        <taxon>Bacillales</taxon>
        <taxon>Bacillaceae</taxon>
        <taxon>Radiobacillus</taxon>
    </lineage>
</organism>
<feature type="domain" description="RNA polymerase sigma factor 70 region 4 type 2" evidence="6">
    <location>
        <begin position="122"/>
        <end position="174"/>
    </location>
</feature>